<accession>A0A3S3U7Z8</accession>
<proteinExistence type="predicted"/>
<name>A0A3S3U7Z8_9RHOB</name>
<dbReference type="RefSeq" id="WP_128490298.1">
    <property type="nucleotide sequence ID" value="NZ_JBHLXB010000023.1"/>
</dbReference>
<dbReference type="AlphaFoldDB" id="A0A3S3U7Z8"/>
<comment type="caution">
    <text evidence="2">The sequence shown here is derived from an EMBL/GenBank/DDBJ whole genome shotgun (WGS) entry which is preliminary data.</text>
</comment>
<keyword evidence="3" id="KW-1185">Reference proteome</keyword>
<organism evidence="2 3">
    <name type="scientific">Falsigemmobacter intermedius</name>
    <dbReference type="NCBI Taxonomy" id="1553448"/>
    <lineage>
        <taxon>Bacteria</taxon>
        <taxon>Pseudomonadati</taxon>
        <taxon>Pseudomonadota</taxon>
        <taxon>Alphaproteobacteria</taxon>
        <taxon>Rhodobacterales</taxon>
        <taxon>Paracoccaceae</taxon>
        <taxon>Falsigemmobacter</taxon>
    </lineage>
</organism>
<evidence type="ECO:0000256" key="1">
    <source>
        <dbReference type="SAM" id="SignalP"/>
    </source>
</evidence>
<dbReference type="Proteomes" id="UP000287168">
    <property type="component" value="Unassembled WGS sequence"/>
</dbReference>
<evidence type="ECO:0000313" key="2">
    <source>
        <dbReference type="EMBL" id="RWY39119.1"/>
    </source>
</evidence>
<feature type="chain" id="PRO_5018562338" description="DUF1311 domain-containing protein" evidence="1">
    <location>
        <begin position="22"/>
        <end position="146"/>
    </location>
</feature>
<protein>
    <recommendedName>
        <fullName evidence="4">DUF1311 domain-containing protein</fullName>
    </recommendedName>
</protein>
<dbReference type="EMBL" id="SBLC01000027">
    <property type="protein sequence ID" value="RWY39119.1"/>
    <property type="molecule type" value="Genomic_DNA"/>
</dbReference>
<sequence length="146" mass="16362">MLKSQKLLPLVFCLMPCVAGAQTEAVLSEMFMRTNIPVEDIKSSIEACDLSQHSLSLCALAMAVSAELIFDDLQQEMLIFRPTEYTNFKAKIWTDCENTGQEAAYGRTMLAADVSLCVAAEFRARHRAMVEVRRIDAAPHPPHKWD</sequence>
<reference evidence="2 3" key="1">
    <citation type="journal article" date="2015" name="Int. J. Syst. Evol. Microbiol.">
        <title>Gemmobacter intermedius sp. nov., isolated from a white stork (Ciconia ciconia).</title>
        <authorList>
            <person name="Kampfer P."/>
            <person name="Jerzak L."/>
            <person name="Wilharm G."/>
            <person name="Golke J."/>
            <person name="Busse H.J."/>
            <person name="Glaeser S.P."/>
        </authorList>
    </citation>
    <scope>NUCLEOTIDE SEQUENCE [LARGE SCALE GENOMIC DNA]</scope>
    <source>
        <strain evidence="2 3">119/4</strain>
    </source>
</reference>
<gene>
    <name evidence="2" type="ORF">EP867_15015</name>
</gene>
<keyword evidence="1" id="KW-0732">Signal</keyword>
<evidence type="ECO:0000313" key="3">
    <source>
        <dbReference type="Proteomes" id="UP000287168"/>
    </source>
</evidence>
<evidence type="ECO:0008006" key="4">
    <source>
        <dbReference type="Google" id="ProtNLM"/>
    </source>
</evidence>
<feature type="signal peptide" evidence="1">
    <location>
        <begin position="1"/>
        <end position="21"/>
    </location>
</feature>